<sequence length="303" mass="32674">MTITVATSKLIDTLTDALQTADDIVGGIHFATQRAPYKSEPGDTDLLVATSTDRYTIGHTWIPVDGDLIPTVWPVESAKTVLAICKSLGRKGDEHTVDIDATAAPPPEEPTEGEHPGWTVTLSETPALFDSDTEFQFHAHAETRFPTAMVHRALSGLLESKEPPEPSLLTQWGANVLAPLVAVAKRRKQPIRLFRQPLTEAHLVQIGDTWLGVAYPIKPLPGEASEEPSVEPILTPPAGAVDELREAIAEMKASGVTVTVDNPRARSRRRSPTPPPRLVPNERAAAVPQEARRDRGVAATGMG</sequence>
<evidence type="ECO:0000256" key="1">
    <source>
        <dbReference type="SAM" id="MobiDB-lite"/>
    </source>
</evidence>
<proteinExistence type="predicted"/>
<name>A0A7I7UBT1_MYCPV</name>
<feature type="region of interest" description="Disordered" evidence="1">
    <location>
        <begin position="260"/>
        <end position="303"/>
    </location>
</feature>
<evidence type="ECO:0000313" key="3">
    <source>
        <dbReference type="Proteomes" id="UP000467252"/>
    </source>
</evidence>
<protein>
    <submittedName>
        <fullName evidence="2">Uncharacterized protein</fullName>
    </submittedName>
</protein>
<feature type="region of interest" description="Disordered" evidence="1">
    <location>
        <begin position="96"/>
        <end position="116"/>
    </location>
</feature>
<gene>
    <name evidence="2" type="ORF">MPUL_00620</name>
</gene>
<organism evidence="2 3">
    <name type="scientific">Mycolicibacterium pulveris</name>
    <name type="common">Mycobacterium pulveris</name>
    <dbReference type="NCBI Taxonomy" id="36813"/>
    <lineage>
        <taxon>Bacteria</taxon>
        <taxon>Bacillati</taxon>
        <taxon>Actinomycetota</taxon>
        <taxon>Actinomycetes</taxon>
        <taxon>Mycobacteriales</taxon>
        <taxon>Mycobacteriaceae</taxon>
        <taxon>Mycolicibacterium</taxon>
    </lineage>
</organism>
<accession>A0A7I7UBT1</accession>
<keyword evidence="3" id="KW-1185">Reference proteome</keyword>
<dbReference type="AlphaFoldDB" id="A0A7I7UBT1"/>
<evidence type="ECO:0000313" key="2">
    <source>
        <dbReference type="EMBL" id="BBY78904.1"/>
    </source>
</evidence>
<dbReference type="RefSeq" id="WP_163896519.1">
    <property type="nucleotide sequence ID" value="NZ_AP022599.1"/>
</dbReference>
<dbReference type="Proteomes" id="UP000467252">
    <property type="component" value="Chromosome"/>
</dbReference>
<dbReference type="EMBL" id="AP022599">
    <property type="protein sequence ID" value="BBY78904.1"/>
    <property type="molecule type" value="Genomic_DNA"/>
</dbReference>
<reference evidence="2 3" key="1">
    <citation type="journal article" date="2019" name="Emerg. Microbes Infect.">
        <title>Comprehensive subspecies identification of 175 nontuberculous mycobacteria species based on 7547 genomic profiles.</title>
        <authorList>
            <person name="Matsumoto Y."/>
            <person name="Kinjo T."/>
            <person name="Motooka D."/>
            <person name="Nabeya D."/>
            <person name="Jung N."/>
            <person name="Uechi K."/>
            <person name="Horii T."/>
            <person name="Iida T."/>
            <person name="Fujita J."/>
            <person name="Nakamura S."/>
        </authorList>
    </citation>
    <scope>NUCLEOTIDE SEQUENCE [LARGE SCALE GENOMIC DNA]</scope>
    <source>
        <strain evidence="2 3">JCM 6370</strain>
    </source>
</reference>